<evidence type="ECO:0000256" key="6">
    <source>
        <dbReference type="ARBA" id="ARBA00022806"/>
    </source>
</evidence>
<dbReference type="InterPro" id="IPR048635">
    <property type="entry name" value="MFD_D3"/>
</dbReference>
<dbReference type="InterPro" id="IPR004576">
    <property type="entry name" value="Mfd"/>
</dbReference>
<keyword evidence="8 13" id="KW-0238">DNA-binding</keyword>
<dbReference type="GO" id="GO:0016787">
    <property type="term" value="F:hydrolase activity"/>
    <property type="evidence" value="ECO:0007669"/>
    <property type="project" value="UniProtKB-KW"/>
</dbReference>
<dbReference type="Gene3D" id="3.40.50.11180">
    <property type="match status" value="1"/>
</dbReference>
<dbReference type="Pfam" id="PF03461">
    <property type="entry name" value="TRCF"/>
    <property type="match status" value="1"/>
</dbReference>
<dbReference type="Pfam" id="PF00271">
    <property type="entry name" value="Helicase_C"/>
    <property type="match status" value="1"/>
</dbReference>
<dbReference type="HAMAP" id="MF_00969">
    <property type="entry name" value="TRCF"/>
    <property type="match status" value="1"/>
</dbReference>
<feature type="domain" description="Helicase ATP-binding" evidence="14">
    <location>
        <begin position="634"/>
        <end position="795"/>
    </location>
</feature>
<keyword evidence="9 13" id="KW-0234">DNA repair</keyword>
<dbReference type="AlphaFoldDB" id="K0G780"/>
<dbReference type="Gene3D" id="3.90.1150.50">
    <property type="entry name" value="Transcription-repair-coupling factor, D7 domain"/>
    <property type="match status" value="1"/>
</dbReference>
<evidence type="ECO:0000256" key="5">
    <source>
        <dbReference type="ARBA" id="ARBA00022801"/>
    </source>
</evidence>
<proteinExistence type="inferred from homology"/>
<dbReference type="GO" id="GO:0005524">
    <property type="term" value="F:ATP binding"/>
    <property type="evidence" value="ECO:0007669"/>
    <property type="project" value="UniProtKB-UniRule"/>
</dbReference>
<keyword evidence="4 13" id="KW-0227">DNA damage</keyword>
<organism evidence="16 17">
    <name type="scientific">Actinobacillus suis H91-0380</name>
    <dbReference type="NCBI Taxonomy" id="696748"/>
    <lineage>
        <taxon>Bacteria</taxon>
        <taxon>Pseudomonadati</taxon>
        <taxon>Pseudomonadota</taxon>
        <taxon>Gammaproteobacteria</taxon>
        <taxon>Pasteurellales</taxon>
        <taxon>Pasteurellaceae</taxon>
        <taxon>Actinobacillus</taxon>
    </lineage>
</organism>
<dbReference type="InterPro" id="IPR041471">
    <property type="entry name" value="UvrB_inter"/>
</dbReference>
<dbReference type="Pfam" id="PF02559">
    <property type="entry name" value="CarD_TRCF_RID"/>
    <property type="match status" value="1"/>
</dbReference>
<dbReference type="InterPro" id="IPR036101">
    <property type="entry name" value="CarD-like/TRCF_RID_sf"/>
</dbReference>
<dbReference type="EMBL" id="CP003875">
    <property type="protein sequence ID" value="AFU19589.1"/>
    <property type="molecule type" value="Genomic_DNA"/>
</dbReference>
<evidence type="ECO:0000313" key="16">
    <source>
        <dbReference type="EMBL" id="AFU19589.1"/>
    </source>
</evidence>
<dbReference type="SMART" id="SM00490">
    <property type="entry name" value="HELICc"/>
    <property type="match status" value="1"/>
</dbReference>
<dbReference type="Pfam" id="PF17757">
    <property type="entry name" value="UvrB_inter"/>
    <property type="match status" value="1"/>
</dbReference>
<dbReference type="eggNOG" id="COG1197">
    <property type="taxonomic scope" value="Bacteria"/>
</dbReference>
<dbReference type="SMART" id="SM00982">
    <property type="entry name" value="TRCF"/>
    <property type="match status" value="1"/>
</dbReference>
<dbReference type="NCBIfam" id="NF007966">
    <property type="entry name" value="PRK10689.1"/>
    <property type="match status" value="1"/>
</dbReference>
<dbReference type="NCBIfam" id="TIGR00580">
    <property type="entry name" value="mfd"/>
    <property type="match status" value="1"/>
</dbReference>
<dbReference type="InterPro" id="IPR047112">
    <property type="entry name" value="RecG/Mfd"/>
</dbReference>
<dbReference type="PANTHER" id="PTHR47964:SF1">
    <property type="entry name" value="ATP-DEPENDENT DNA HELICASE HOMOLOG RECG, CHLOROPLASTIC"/>
    <property type="match status" value="1"/>
</dbReference>
<evidence type="ECO:0000256" key="4">
    <source>
        <dbReference type="ARBA" id="ARBA00022763"/>
    </source>
</evidence>
<dbReference type="Pfam" id="PF00270">
    <property type="entry name" value="DEAD"/>
    <property type="match status" value="1"/>
</dbReference>
<keyword evidence="6" id="KW-0347">Helicase</keyword>
<dbReference type="Gene3D" id="3.30.2060.10">
    <property type="entry name" value="Penicillin-binding protein 1b domain"/>
    <property type="match status" value="1"/>
</dbReference>
<sequence length="1162" mass="131223">MQIFQQNRPLMSFIQFNLPLIAQQEGGKFQDHQTLGNLVGHSDTLAIAEAAAQFNGLSVVVTPDTRTALRLEKALMQFSQLPVSVFPDWETLPYDNFSPHQDIISARLSALFHLQQGNKQIFLLPINTLLQKVCPPSYLANNVLLIKKGDRFSIQSLRLQLENAGYRAVEQVLEYGEYAVRGALLDLYPMGAESPFRLDFFDDEIDSIRTFDVDSQRTIAEINEINLLPAHEFPTDSNGIEHFRSKFREQFGEIRREPEHIYQQVSKGILNAGIEYWQPLFFEEMASLFDYLAENTLFITFDGIAEKAEQFHKDTAQRYESRRVDPMRPLLPPDKLWFSVDEVNRGLKAYPRLTLSAEKVRKSAAKQNANIDKLPELAINSQLKDPFDAFNKFRSKFDGQLLFSVESEGRRETLLELLSPLKIKPKQVKSLAEIDSQISLIISPLDQGFIIENVSGQNLAIICETDFLGEKVQTKRSEKNRKTVNPDTLIRNLAELKIGQAVVHLENGVGRYAGLTVLDAGGIKAEYLVLQYANEAKLYVPVASLHLISRYIGGADETAPLHKLGSEAWAKTRQKAAEKIRDVAAELLDVYAKRESQKGFAFAYDRDSFMQFSHTFPFEETEDQKTAINAVISDMCLPKAMDRLVCGDVGFGKTEVAMRATFLAVENHKQVAVLVPTTLLAQQHFENFKDRFANYPINVEVLSRFKTAKEQKAILEKVAEGKVDILVGTHKLLQEDVQFRDLGLLIIDEEHRFGVRQKEKIKQLRANVDILTLTATPIPRTLNMALNGMRDLSIIASPPARRLTIKTFVRQHDDLVVREAILREILRGGQVYYLHNDVATIENCATKLAELVPEARIVIGHGQMRERELERVMSDFYHQRFNLLVCSTIIETGIDVPTANTIIIDRADKFGLAQLHQLRGRVGRSHHQAYAYLLTPPPKTLTKDAQQRLEALSSIDNLGAGFVLATHDLEIRGAGELLGSEQSGQIESIGFSLYMDLLENAVKALQEGREPTLEEITQNQVEIELRIPALLPDDYVPDVNMRLSFYKRIASAESVDALKDLKVELIDRFGVLPEATKNLFQITQLRHLATPLGLKKVDAGINGGYLEFKPSAQPDPMKFLQLIQSDKNVYKFEGAQKFRFNLPLASNAERLEFVSALIEKLV</sequence>
<dbReference type="InterPro" id="IPR003711">
    <property type="entry name" value="CarD-like/TRCF_RID"/>
</dbReference>
<dbReference type="PANTHER" id="PTHR47964">
    <property type="entry name" value="ATP-DEPENDENT DNA HELICASE HOMOLOG RECG, CHLOROPLASTIC"/>
    <property type="match status" value="1"/>
</dbReference>
<keyword evidence="3 13" id="KW-0547">Nucleotide-binding</keyword>
<keyword evidence="5 13" id="KW-0378">Hydrolase</keyword>
<dbReference type="Gene3D" id="3.40.50.300">
    <property type="entry name" value="P-loop containing nucleotide triphosphate hydrolases"/>
    <property type="match status" value="2"/>
</dbReference>
<evidence type="ECO:0000259" key="15">
    <source>
        <dbReference type="PROSITE" id="PS51194"/>
    </source>
</evidence>
<dbReference type="InterPro" id="IPR011545">
    <property type="entry name" value="DEAD/DEAH_box_helicase_dom"/>
</dbReference>
<evidence type="ECO:0000256" key="1">
    <source>
        <dbReference type="ARBA" id="ARBA00004496"/>
    </source>
</evidence>
<evidence type="ECO:0000256" key="12">
    <source>
        <dbReference type="ARBA" id="ARBA00070128"/>
    </source>
</evidence>
<dbReference type="FunFam" id="3.40.50.300:FF:000546">
    <property type="entry name" value="Transcription-repair-coupling factor"/>
    <property type="match status" value="1"/>
</dbReference>
<dbReference type="InterPro" id="IPR014001">
    <property type="entry name" value="Helicase_ATP-bd"/>
</dbReference>
<evidence type="ECO:0000256" key="13">
    <source>
        <dbReference type="HAMAP-Rule" id="MF_00969"/>
    </source>
</evidence>
<dbReference type="GO" id="GO:0003678">
    <property type="term" value="F:DNA helicase activity"/>
    <property type="evidence" value="ECO:0007669"/>
    <property type="project" value="TreeGrafter"/>
</dbReference>
<reference evidence="16 17" key="1">
    <citation type="journal article" date="2012" name="J. Bacteriol.">
        <title>Complete Genome Sequence of Actinobacillus suis H91-0380, a Virulent Serotype O2 Strain.</title>
        <authorList>
            <person name="Macinnes J.I."/>
            <person name="Mackinnon J."/>
            <person name="Bujold A.R."/>
            <person name="Ziebell K."/>
            <person name="Kropinski A.M."/>
            <person name="Nash J.H."/>
        </authorList>
    </citation>
    <scope>NUCLEOTIDE SEQUENCE [LARGE SCALE GENOMIC DNA]</scope>
    <source>
        <strain evidence="16 17">H91-0380</strain>
    </source>
</reference>
<keyword evidence="7 13" id="KW-0067">ATP-binding</keyword>
<gene>
    <name evidence="13" type="primary">mfd</name>
    <name evidence="16" type="ORF">ASU2_07255</name>
</gene>
<evidence type="ECO:0000259" key="14">
    <source>
        <dbReference type="PROSITE" id="PS51192"/>
    </source>
</evidence>
<accession>K0G780</accession>
<dbReference type="Gene3D" id="3.40.50.11140">
    <property type="match status" value="1"/>
</dbReference>
<dbReference type="InterPro" id="IPR037235">
    <property type="entry name" value="TRCF-like_C_D7"/>
</dbReference>
<dbReference type="CDD" id="cd17991">
    <property type="entry name" value="DEXHc_TRCF"/>
    <property type="match status" value="1"/>
</dbReference>
<evidence type="ECO:0000256" key="8">
    <source>
        <dbReference type="ARBA" id="ARBA00023125"/>
    </source>
</evidence>
<dbReference type="SMART" id="SM00487">
    <property type="entry name" value="DEXDc"/>
    <property type="match status" value="1"/>
</dbReference>
<dbReference type="SUPFAM" id="SSF141259">
    <property type="entry name" value="CarD-like"/>
    <property type="match status" value="1"/>
</dbReference>
<dbReference type="PATRIC" id="fig|696748.4.peg.1471"/>
<comment type="similarity">
    <text evidence="10 13">In the N-terminal section; belongs to the UvrB family.</text>
</comment>
<name>K0G780_ACTSU</name>
<dbReference type="SUPFAM" id="SSF52540">
    <property type="entry name" value="P-loop containing nucleoside triphosphate hydrolases"/>
    <property type="match status" value="4"/>
</dbReference>
<dbReference type="GO" id="GO:0006355">
    <property type="term" value="P:regulation of DNA-templated transcription"/>
    <property type="evidence" value="ECO:0007669"/>
    <property type="project" value="UniProtKB-UniRule"/>
</dbReference>
<dbReference type="Pfam" id="PF21132">
    <property type="entry name" value="MFD_D3"/>
    <property type="match status" value="1"/>
</dbReference>
<evidence type="ECO:0000256" key="11">
    <source>
        <dbReference type="ARBA" id="ARBA00061399"/>
    </source>
</evidence>
<comment type="function">
    <text evidence="13">Couples transcription and DNA repair by recognizing RNA polymerase (RNAP) stalled at DNA lesions. Mediates ATP-dependent release of RNAP and its truncated transcript from the DNA, and recruitment of nucleotide excision repair machinery to the damaged site.</text>
</comment>
<comment type="similarity">
    <text evidence="11 13">In the C-terminal section; belongs to the helicase family. RecG subfamily.</text>
</comment>
<dbReference type="Proteomes" id="UP000006303">
    <property type="component" value="Chromosome"/>
</dbReference>
<dbReference type="InterPro" id="IPR005118">
    <property type="entry name" value="TRCF_C"/>
</dbReference>
<keyword evidence="2 13" id="KW-0963">Cytoplasm</keyword>
<dbReference type="SMART" id="SM01058">
    <property type="entry name" value="CarD_TRCF"/>
    <property type="match status" value="1"/>
</dbReference>
<comment type="subcellular location">
    <subcellularLocation>
        <location evidence="1 13">Cytoplasm</location>
    </subcellularLocation>
</comment>
<evidence type="ECO:0000256" key="2">
    <source>
        <dbReference type="ARBA" id="ARBA00022490"/>
    </source>
</evidence>
<evidence type="ECO:0000313" key="17">
    <source>
        <dbReference type="Proteomes" id="UP000006303"/>
    </source>
</evidence>
<dbReference type="SUPFAM" id="SSF143517">
    <property type="entry name" value="TRCF domain-like"/>
    <property type="match status" value="1"/>
</dbReference>
<protein>
    <recommendedName>
        <fullName evidence="12 13">Transcription-repair-coupling factor</fullName>
        <shortName evidence="13">TRCF</shortName>
        <ecNumber evidence="13">3.6.4.-</ecNumber>
    </recommendedName>
</protein>
<dbReference type="Gene3D" id="2.40.10.170">
    <property type="match status" value="1"/>
</dbReference>
<dbReference type="KEGG" id="asi:ASU2_07255"/>
<evidence type="ECO:0000256" key="3">
    <source>
        <dbReference type="ARBA" id="ARBA00022741"/>
    </source>
</evidence>
<dbReference type="PROSITE" id="PS51192">
    <property type="entry name" value="HELICASE_ATP_BIND_1"/>
    <property type="match status" value="1"/>
</dbReference>
<evidence type="ECO:0000256" key="7">
    <source>
        <dbReference type="ARBA" id="ARBA00022840"/>
    </source>
</evidence>
<dbReference type="CDD" id="cd18810">
    <property type="entry name" value="SF2_C_TRCF"/>
    <property type="match status" value="1"/>
</dbReference>
<dbReference type="GO" id="GO:0003684">
    <property type="term" value="F:damaged DNA binding"/>
    <property type="evidence" value="ECO:0007669"/>
    <property type="project" value="InterPro"/>
</dbReference>
<dbReference type="GO" id="GO:0000716">
    <property type="term" value="P:transcription-coupled nucleotide-excision repair, DNA damage recognition"/>
    <property type="evidence" value="ECO:0007669"/>
    <property type="project" value="UniProtKB-UniRule"/>
</dbReference>
<dbReference type="EC" id="3.6.4.-" evidence="13"/>
<evidence type="ECO:0000256" key="10">
    <source>
        <dbReference type="ARBA" id="ARBA00061104"/>
    </source>
</evidence>
<dbReference type="GO" id="GO:0005737">
    <property type="term" value="C:cytoplasm"/>
    <property type="evidence" value="ECO:0007669"/>
    <property type="project" value="UniProtKB-SubCell"/>
</dbReference>
<dbReference type="InterPro" id="IPR001650">
    <property type="entry name" value="Helicase_C-like"/>
</dbReference>
<dbReference type="FunFam" id="3.40.50.300:FF:000300">
    <property type="entry name" value="Transcription-repair-coupling factor"/>
    <property type="match status" value="1"/>
</dbReference>
<dbReference type="HOGENOM" id="CLU_005122_0_3_6"/>
<dbReference type="PROSITE" id="PS51194">
    <property type="entry name" value="HELICASE_CTER"/>
    <property type="match status" value="1"/>
</dbReference>
<feature type="domain" description="Helicase C-terminal" evidence="15">
    <location>
        <begin position="808"/>
        <end position="970"/>
    </location>
</feature>
<dbReference type="InterPro" id="IPR027417">
    <property type="entry name" value="P-loop_NTPase"/>
</dbReference>
<evidence type="ECO:0000256" key="9">
    <source>
        <dbReference type="ARBA" id="ARBA00023204"/>
    </source>
</evidence>